<feature type="transmembrane region" description="Helical" evidence="6">
    <location>
        <begin position="117"/>
        <end position="137"/>
    </location>
</feature>
<feature type="transmembrane region" description="Helical" evidence="6">
    <location>
        <begin position="12"/>
        <end position="34"/>
    </location>
</feature>
<dbReference type="GO" id="GO:0005886">
    <property type="term" value="C:plasma membrane"/>
    <property type="evidence" value="ECO:0007669"/>
    <property type="project" value="UniProtKB-SubCell"/>
</dbReference>
<comment type="caution">
    <text evidence="8">The sequence shown here is derived from an EMBL/GenBank/DDBJ whole genome shotgun (WGS) entry which is preliminary data.</text>
</comment>
<feature type="transmembrane region" description="Helical" evidence="6">
    <location>
        <begin position="301"/>
        <end position="323"/>
    </location>
</feature>
<dbReference type="STRING" id="35814.BBB42_15460"/>
<proteinExistence type="predicted"/>
<dbReference type="Pfam" id="PF00482">
    <property type="entry name" value="T2SSF"/>
    <property type="match status" value="1"/>
</dbReference>
<evidence type="ECO:0000256" key="4">
    <source>
        <dbReference type="ARBA" id="ARBA00022989"/>
    </source>
</evidence>
<evidence type="ECO:0000313" key="8">
    <source>
        <dbReference type="EMBL" id="KAK87011.1"/>
    </source>
</evidence>
<evidence type="ECO:0000256" key="3">
    <source>
        <dbReference type="ARBA" id="ARBA00022692"/>
    </source>
</evidence>
<reference evidence="8 9" key="1">
    <citation type="submission" date="2014-03" db="EMBL/GenBank/DDBJ databases">
        <title>Genome sequence of Bordetella holmseii.</title>
        <authorList>
            <person name="Harvill E."/>
            <person name="Goodfield L.L."/>
            <person name="Ivanov Y."/>
            <person name="Meyer J.A."/>
            <person name="Newth C."/>
            <person name="Cassiday P."/>
            <person name="Tondella M.L."/>
            <person name="Liao P."/>
            <person name="Zimmerman J."/>
            <person name="Meert K."/>
            <person name="Wessel D."/>
            <person name="Berger J."/>
            <person name="Dean J.M."/>
            <person name="Holubkov R."/>
            <person name="Burr J."/>
            <person name="Liu T."/>
            <person name="Brinkac L.M."/>
            <person name="Sanka R."/>
            <person name="Kim M."/>
            <person name="Losada L."/>
        </authorList>
    </citation>
    <scope>NUCLEOTIDE SEQUENCE [LARGE SCALE GENOMIC DNA]</scope>
    <source>
        <strain evidence="8 9">CDC-H585-BH</strain>
    </source>
</reference>
<comment type="subcellular location">
    <subcellularLocation>
        <location evidence="1">Cell membrane</location>
        <topology evidence="1">Multi-pass membrane protein</topology>
    </subcellularLocation>
</comment>
<dbReference type="AlphaFoldDB" id="A0A158M0N3"/>
<evidence type="ECO:0000256" key="6">
    <source>
        <dbReference type="SAM" id="Phobius"/>
    </source>
</evidence>
<evidence type="ECO:0000256" key="2">
    <source>
        <dbReference type="ARBA" id="ARBA00022475"/>
    </source>
</evidence>
<evidence type="ECO:0000259" key="7">
    <source>
        <dbReference type="Pfam" id="PF00482"/>
    </source>
</evidence>
<dbReference type="Proteomes" id="UP000026682">
    <property type="component" value="Unassembled WGS sequence"/>
</dbReference>
<evidence type="ECO:0000256" key="1">
    <source>
        <dbReference type="ARBA" id="ARBA00004651"/>
    </source>
</evidence>
<evidence type="ECO:0000256" key="5">
    <source>
        <dbReference type="ARBA" id="ARBA00023136"/>
    </source>
</evidence>
<gene>
    <name evidence="8" type="ORF">L497_2498</name>
</gene>
<dbReference type="InterPro" id="IPR018076">
    <property type="entry name" value="T2SS_GspF_dom"/>
</dbReference>
<dbReference type="PANTHER" id="PTHR35007:SF2">
    <property type="entry name" value="PILUS ASSEMBLE PROTEIN"/>
    <property type="match status" value="1"/>
</dbReference>
<accession>A0A158M0N3</accession>
<keyword evidence="2" id="KW-1003">Cell membrane</keyword>
<dbReference type="EMBL" id="JFZZ01000143">
    <property type="protein sequence ID" value="KAK87011.1"/>
    <property type="molecule type" value="Genomic_DNA"/>
</dbReference>
<keyword evidence="4 6" id="KW-1133">Transmembrane helix</keyword>
<keyword evidence="3 6" id="KW-0812">Transmembrane</keyword>
<dbReference type="GeneID" id="93118776"/>
<feature type="transmembrane region" description="Helical" evidence="6">
    <location>
        <begin position="149"/>
        <end position="168"/>
    </location>
</feature>
<dbReference type="PANTHER" id="PTHR35007">
    <property type="entry name" value="INTEGRAL MEMBRANE PROTEIN-RELATED"/>
    <property type="match status" value="1"/>
</dbReference>
<dbReference type="PATRIC" id="fig|1331206.3.peg.3504"/>
<sequence length="332" mass="37044">MQAMLNDPSARWFLISAVIAMMIACLVVSVAVFVRVGRADRNRAVVDRALAAREGVALDAVRPPKGARERAAAMTHAASSMGLRIGQGRLGESLLAAEDRRLVELYFLDQSQRARGLFIMSRAVLAVLFPLLAWWLLDDFLDRRGVLAWMIAVFFGFAVGWMLPKWWLMRRWRARRKQAENELPLLIDLLRLLQGVGLSVDQSIHVLVTDFRTVMPVLAAEMRHSAELHTRGRSREQSLGRLAVDYENDDLTAICRLIVQVDKHGGAVQEPLARFSDRVRERRKLDLKAHVARLTVKMTGVMVLTLLPALLIVTGGAGFLAVIRGLSRINGG</sequence>
<dbReference type="RefSeq" id="WP_005016105.1">
    <property type="nucleotide sequence ID" value="NZ_JFZZ01000143.1"/>
</dbReference>
<feature type="domain" description="Type II secretion system protein GspF" evidence="7">
    <location>
        <begin position="187"/>
        <end position="313"/>
    </location>
</feature>
<evidence type="ECO:0000313" key="9">
    <source>
        <dbReference type="Proteomes" id="UP000026682"/>
    </source>
</evidence>
<name>A0A158M0N3_9BORD</name>
<organism evidence="8 9">
    <name type="scientific">Bordetella holmesii CDC-H585-BH</name>
    <dbReference type="NCBI Taxonomy" id="1331206"/>
    <lineage>
        <taxon>Bacteria</taxon>
        <taxon>Pseudomonadati</taxon>
        <taxon>Pseudomonadota</taxon>
        <taxon>Betaproteobacteria</taxon>
        <taxon>Burkholderiales</taxon>
        <taxon>Alcaligenaceae</taxon>
        <taxon>Bordetella</taxon>
    </lineage>
</organism>
<protein>
    <submittedName>
        <fullName evidence="8">Type II secretion system protein F</fullName>
    </submittedName>
</protein>
<keyword evidence="5 6" id="KW-0472">Membrane</keyword>